<keyword evidence="4" id="KW-1185">Reference proteome</keyword>
<reference evidence="3 4" key="1">
    <citation type="submission" date="2022-07" db="EMBL/GenBank/DDBJ databases">
        <title>Genome-wide signatures of adaptation to extreme environments.</title>
        <authorList>
            <person name="Cho C.H."/>
            <person name="Yoon H.S."/>
        </authorList>
    </citation>
    <scope>NUCLEOTIDE SEQUENCE [LARGE SCALE GENOMIC DNA]</scope>
    <source>
        <strain evidence="3 4">DBV 063 E5</strain>
    </source>
</reference>
<feature type="domain" description="J" evidence="2">
    <location>
        <begin position="89"/>
        <end position="153"/>
    </location>
</feature>
<dbReference type="PANTHER" id="PTHR43096">
    <property type="entry name" value="DNAJ HOMOLOG 1, MITOCHONDRIAL-RELATED"/>
    <property type="match status" value="1"/>
</dbReference>
<dbReference type="GO" id="GO:0042026">
    <property type="term" value="P:protein refolding"/>
    <property type="evidence" value="ECO:0007669"/>
    <property type="project" value="TreeGrafter"/>
</dbReference>
<dbReference type="PRINTS" id="PR00625">
    <property type="entry name" value="JDOMAIN"/>
</dbReference>
<feature type="compositionally biased region" description="Basic and acidic residues" evidence="1">
    <location>
        <begin position="352"/>
        <end position="367"/>
    </location>
</feature>
<gene>
    <name evidence="3" type="ORF">CDCA_CDCA03G1027</name>
</gene>
<feature type="region of interest" description="Disordered" evidence="1">
    <location>
        <begin position="160"/>
        <end position="189"/>
    </location>
</feature>
<dbReference type="SUPFAM" id="SSF46565">
    <property type="entry name" value="Chaperone J-domain"/>
    <property type="match status" value="1"/>
</dbReference>
<dbReference type="GO" id="GO:0005737">
    <property type="term" value="C:cytoplasm"/>
    <property type="evidence" value="ECO:0007669"/>
    <property type="project" value="TreeGrafter"/>
</dbReference>
<dbReference type="PANTHER" id="PTHR43096:SF58">
    <property type="entry name" value="CHAPERONE DNAJ-DOMAIN SUPERFAMILY PROTEIN"/>
    <property type="match status" value="1"/>
</dbReference>
<dbReference type="PROSITE" id="PS00636">
    <property type="entry name" value="DNAJ_1"/>
    <property type="match status" value="1"/>
</dbReference>
<dbReference type="Pfam" id="PF00226">
    <property type="entry name" value="DnaJ"/>
    <property type="match status" value="1"/>
</dbReference>
<dbReference type="GO" id="GO:0051082">
    <property type="term" value="F:unfolded protein binding"/>
    <property type="evidence" value="ECO:0007669"/>
    <property type="project" value="TreeGrafter"/>
</dbReference>
<feature type="region of interest" description="Disordered" evidence="1">
    <location>
        <begin position="33"/>
        <end position="57"/>
    </location>
</feature>
<evidence type="ECO:0000313" key="3">
    <source>
        <dbReference type="EMBL" id="KAK4535002.1"/>
    </source>
</evidence>
<dbReference type="Gene3D" id="1.10.287.110">
    <property type="entry name" value="DnaJ domain"/>
    <property type="match status" value="1"/>
</dbReference>
<evidence type="ECO:0000259" key="2">
    <source>
        <dbReference type="PROSITE" id="PS50076"/>
    </source>
</evidence>
<dbReference type="EMBL" id="JANCYW010000003">
    <property type="protein sequence ID" value="KAK4535002.1"/>
    <property type="molecule type" value="Genomic_DNA"/>
</dbReference>
<proteinExistence type="predicted"/>
<feature type="compositionally biased region" description="Basic and acidic residues" evidence="1">
    <location>
        <begin position="374"/>
        <end position="383"/>
    </location>
</feature>
<dbReference type="PROSITE" id="PS50076">
    <property type="entry name" value="DNAJ_2"/>
    <property type="match status" value="1"/>
</dbReference>
<dbReference type="InterPro" id="IPR001623">
    <property type="entry name" value="DnaJ_domain"/>
</dbReference>
<protein>
    <recommendedName>
        <fullName evidence="2">J domain-containing protein</fullName>
    </recommendedName>
</protein>
<feature type="region of interest" description="Disordered" evidence="1">
    <location>
        <begin position="352"/>
        <end position="383"/>
    </location>
</feature>
<dbReference type="CDD" id="cd06257">
    <property type="entry name" value="DnaJ"/>
    <property type="match status" value="1"/>
</dbReference>
<organism evidence="3 4">
    <name type="scientific">Cyanidium caldarium</name>
    <name type="common">Red alga</name>
    <dbReference type="NCBI Taxonomy" id="2771"/>
    <lineage>
        <taxon>Eukaryota</taxon>
        <taxon>Rhodophyta</taxon>
        <taxon>Bangiophyceae</taxon>
        <taxon>Cyanidiales</taxon>
        <taxon>Cyanidiaceae</taxon>
        <taxon>Cyanidium</taxon>
    </lineage>
</organism>
<dbReference type="SMART" id="SM00271">
    <property type="entry name" value="DnaJ"/>
    <property type="match status" value="1"/>
</dbReference>
<dbReference type="InterPro" id="IPR018253">
    <property type="entry name" value="DnaJ_domain_CS"/>
</dbReference>
<evidence type="ECO:0000313" key="4">
    <source>
        <dbReference type="Proteomes" id="UP001301350"/>
    </source>
</evidence>
<dbReference type="AlphaFoldDB" id="A0AAV9IRM5"/>
<dbReference type="InterPro" id="IPR036869">
    <property type="entry name" value="J_dom_sf"/>
</dbReference>
<dbReference type="Proteomes" id="UP001301350">
    <property type="component" value="Unassembled WGS sequence"/>
</dbReference>
<evidence type="ECO:0000256" key="1">
    <source>
        <dbReference type="SAM" id="MobiDB-lite"/>
    </source>
</evidence>
<sequence length="383" mass="43082">MFIAAGWGCRVGCGGERVNGACAAGGAAVVCSRQPRPTRAGRPRQAERSNTGSAVPNVRRDARIGNRRCLSRFPFLLASVAPKFDAREDYYAVLGVPPDADAAAIKRAYRKKALESHPDANKDPDAQEKFIRVLKAYEVLSNSEARVQYDTQRRWRRGWGERVDSTGTRGGTSRERVRTPSGEPYPEDLGDSLGAIFSDLLSGVGRIFRDGNSVSPQGIFNDFVEFLENQGANWGSLRDEDLESVLRSRDENVLAVEADDAAFVRQQCEQRLQSLRTACSRAEQLQQEWAWRAARPADPAAWSEASRERERELADEVRRIRARMRKVESLIAQQRLREERLRARITALRAENKAKEEAEATAKKAQQDVEEELERLKRDIGRR</sequence>
<accession>A0AAV9IRM5</accession>
<name>A0AAV9IRM5_CYACA</name>
<comment type="caution">
    <text evidence="3">The sequence shown here is derived from an EMBL/GenBank/DDBJ whole genome shotgun (WGS) entry which is preliminary data.</text>
</comment>